<feature type="transmembrane region" description="Helical" evidence="1">
    <location>
        <begin position="163"/>
        <end position="182"/>
    </location>
</feature>
<evidence type="ECO:0000313" key="2">
    <source>
        <dbReference type="EMBL" id="MBK6087395.1"/>
    </source>
</evidence>
<evidence type="ECO:0000313" key="3">
    <source>
        <dbReference type="Proteomes" id="UP000633365"/>
    </source>
</evidence>
<dbReference type="AlphaFoldDB" id="A0A934WR33"/>
<accession>A0A934WR33</accession>
<gene>
    <name evidence="2" type="ORF">JKK62_01805</name>
</gene>
<protein>
    <submittedName>
        <fullName evidence="2">Uncharacterized protein</fullName>
    </submittedName>
</protein>
<comment type="caution">
    <text evidence="2">The sequence shown here is derived from an EMBL/GenBank/DDBJ whole genome shotgun (WGS) entry which is preliminary data.</text>
</comment>
<name>A0A934WR33_9FIRM</name>
<keyword evidence="1" id="KW-0472">Membrane</keyword>
<dbReference type="Proteomes" id="UP000633365">
    <property type="component" value="Unassembled WGS sequence"/>
</dbReference>
<feature type="transmembrane region" description="Helical" evidence="1">
    <location>
        <begin position="21"/>
        <end position="39"/>
    </location>
</feature>
<keyword evidence="1" id="KW-1133">Transmembrane helix</keyword>
<proteinExistence type="predicted"/>
<keyword evidence="3" id="KW-1185">Reference proteome</keyword>
<reference evidence="2" key="1">
    <citation type="submission" date="2021-01" db="EMBL/GenBank/DDBJ databases">
        <title>Genome public.</title>
        <authorList>
            <person name="Liu C."/>
            <person name="Sun Q."/>
        </authorList>
    </citation>
    <scope>NUCLEOTIDE SEQUENCE</scope>
    <source>
        <strain evidence="2">M6</strain>
    </source>
</reference>
<evidence type="ECO:0000256" key="1">
    <source>
        <dbReference type="SAM" id="Phobius"/>
    </source>
</evidence>
<organism evidence="2 3">
    <name type="scientific">Ruminococcus difficilis</name>
    <dbReference type="NCBI Taxonomy" id="2763069"/>
    <lineage>
        <taxon>Bacteria</taxon>
        <taxon>Bacillati</taxon>
        <taxon>Bacillota</taxon>
        <taxon>Clostridia</taxon>
        <taxon>Eubacteriales</taxon>
        <taxon>Oscillospiraceae</taxon>
        <taxon>Ruminococcus</taxon>
    </lineage>
</organism>
<keyword evidence="1" id="KW-0812">Transmembrane</keyword>
<feature type="transmembrane region" description="Helical" evidence="1">
    <location>
        <begin position="59"/>
        <end position="84"/>
    </location>
</feature>
<sequence length="223" mass="24054">MSFPNAAKGIKKIYRAEILKLISYICLFFAAVTGAIAFLSTSDDVTSASSEALSMGGFIGAILFGAAFGILMIIAFILNLVGYINARNDNENFKTALVFLIVSIVFSIISVIVLHNGLSNIIYSMATLSETLATIFVIAGVMQIANQLGRDDVNKKGATVLKLIITAEVISFILTFISTFLRGGTTDIISTALFLASLVVTFIKFVMYLSFLSKSKKMLQEAQ</sequence>
<dbReference type="EMBL" id="JAEQMG010000035">
    <property type="protein sequence ID" value="MBK6087395.1"/>
    <property type="molecule type" value="Genomic_DNA"/>
</dbReference>
<feature type="transmembrane region" description="Helical" evidence="1">
    <location>
        <begin position="188"/>
        <end position="211"/>
    </location>
</feature>
<feature type="transmembrane region" description="Helical" evidence="1">
    <location>
        <begin position="121"/>
        <end position="142"/>
    </location>
</feature>
<feature type="transmembrane region" description="Helical" evidence="1">
    <location>
        <begin position="96"/>
        <end position="115"/>
    </location>
</feature>
<dbReference type="RefSeq" id="WP_201426702.1">
    <property type="nucleotide sequence ID" value="NZ_JAEQMG010000035.1"/>
</dbReference>